<sequence length="114" mass="12773">MGDLNNVMHPNEKLGLRPINVAHMSNFCHLVKDCGFMDLGYNGPAYNWSNKHFNANPTFERLDRCLGNVEWCAVFPSTAVFRLPMIKSDHAPILAMPLASTNKPKKLFSLRIGG</sequence>
<dbReference type="InterPro" id="IPR036691">
    <property type="entry name" value="Endo/exonu/phosph_ase_sf"/>
</dbReference>
<accession>A0A4U6VFT6</accession>
<proteinExistence type="predicted"/>
<dbReference type="Gramene" id="TKW27632">
    <property type="protein sequence ID" value="TKW27632"/>
    <property type="gene ID" value="SEVIR_3G269900v2"/>
</dbReference>
<evidence type="ECO:0000313" key="2">
    <source>
        <dbReference type="Proteomes" id="UP000298652"/>
    </source>
</evidence>
<dbReference type="SUPFAM" id="SSF56219">
    <property type="entry name" value="DNase I-like"/>
    <property type="match status" value="1"/>
</dbReference>
<protein>
    <recommendedName>
        <fullName evidence="3">Endonuclease/exonuclease/phosphatase domain-containing protein</fullName>
    </recommendedName>
</protein>
<name>A0A4U6VFT6_SETVI</name>
<organism evidence="1 2">
    <name type="scientific">Setaria viridis</name>
    <name type="common">Green bristlegrass</name>
    <name type="synonym">Setaria italica subsp. viridis</name>
    <dbReference type="NCBI Taxonomy" id="4556"/>
    <lineage>
        <taxon>Eukaryota</taxon>
        <taxon>Viridiplantae</taxon>
        <taxon>Streptophyta</taxon>
        <taxon>Embryophyta</taxon>
        <taxon>Tracheophyta</taxon>
        <taxon>Spermatophyta</taxon>
        <taxon>Magnoliopsida</taxon>
        <taxon>Liliopsida</taxon>
        <taxon>Poales</taxon>
        <taxon>Poaceae</taxon>
        <taxon>PACMAD clade</taxon>
        <taxon>Panicoideae</taxon>
        <taxon>Panicodae</taxon>
        <taxon>Paniceae</taxon>
        <taxon>Cenchrinae</taxon>
        <taxon>Setaria</taxon>
    </lineage>
</organism>
<dbReference type="EMBL" id="CM016554">
    <property type="protein sequence ID" value="TKW27632.1"/>
    <property type="molecule type" value="Genomic_DNA"/>
</dbReference>
<keyword evidence="2" id="KW-1185">Reference proteome</keyword>
<dbReference type="AlphaFoldDB" id="A0A4U6VFT6"/>
<reference evidence="1" key="1">
    <citation type="submission" date="2019-03" db="EMBL/GenBank/DDBJ databases">
        <title>WGS assembly of Setaria viridis.</title>
        <authorList>
            <person name="Huang P."/>
            <person name="Jenkins J."/>
            <person name="Grimwood J."/>
            <person name="Barry K."/>
            <person name="Healey A."/>
            <person name="Mamidi S."/>
            <person name="Sreedasyam A."/>
            <person name="Shu S."/>
            <person name="Feldman M."/>
            <person name="Wu J."/>
            <person name="Yu Y."/>
            <person name="Chen C."/>
            <person name="Johnson J."/>
            <person name="Rokhsar D."/>
            <person name="Baxter I."/>
            <person name="Schmutz J."/>
            <person name="Brutnell T."/>
            <person name="Kellogg E."/>
        </authorList>
    </citation>
    <scope>NUCLEOTIDE SEQUENCE [LARGE SCALE GENOMIC DNA]</scope>
</reference>
<evidence type="ECO:0008006" key="3">
    <source>
        <dbReference type="Google" id="ProtNLM"/>
    </source>
</evidence>
<evidence type="ECO:0000313" key="1">
    <source>
        <dbReference type="EMBL" id="TKW27632.1"/>
    </source>
</evidence>
<dbReference type="Gene3D" id="3.60.10.10">
    <property type="entry name" value="Endonuclease/exonuclease/phosphatase"/>
    <property type="match status" value="1"/>
</dbReference>
<dbReference type="OMA" id="AFANARW"/>
<gene>
    <name evidence="1" type="ORF">SEVIR_3G269900v2</name>
</gene>
<dbReference type="Proteomes" id="UP000298652">
    <property type="component" value="Chromosome 3"/>
</dbReference>
<dbReference type="PANTHER" id="PTHR33710">
    <property type="entry name" value="BNAC02G09200D PROTEIN"/>
    <property type="match status" value="1"/>
</dbReference>
<dbReference type="PANTHER" id="PTHR33710:SF79">
    <property type="entry name" value="OS06G0205337 PROTEIN"/>
    <property type="match status" value="1"/>
</dbReference>